<evidence type="ECO:0000313" key="7">
    <source>
        <dbReference type="Proteomes" id="UP000184510"/>
    </source>
</evidence>
<dbReference type="EMBL" id="FQYR01000003">
    <property type="protein sequence ID" value="SHJ11269.1"/>
    <property type="molecule type" value="Genomic_DNA"/>
</dbReference>
<dbReference type="GO" id="GO:0005886">
    <property type="term" value="C:plasma membrane"/>
    <property type="evidence" value="ECO:0007669"/>
    <property type="project" value="UniProtKB-SubCell"/>
</dbReference>
<dbReference type="InterPro" id="IPR036291">
    <property type="entry name" value="NAD(P)-bd_dom_sf"/>
</dbReference>
<protein>
    <submittedName>
        <fullName evidence="6">Voltage-gated potassium channel</fullName>
    </submittedName>
</protein>
<evidence type="ECO:0000259" key="3">
    <source>
        <dbReference type="Pfam" id="PF06241"/>
    </source>
</evidence>
<sequence>MIIQLLRRWIRRAGGSLGVRVLRTLLGALVLNLFFGVLFYLAESGVQQDLTLEDSIWWSMVTMTTVGYGDYYPQTFVGRFFVGYPCFLIGIGLIGFLLGTLADSLIDFTSRKRKGLIKIRMKQHIIICHCPSENKVLQIVDEIKASPEHCDAPVVVVAANLDERPDSFRERNILFVKGEPTNEETLIRANVQEAQGVFILAKDPASTSSDACTFAIGTMIEHIEEETGNPIHTVAEMLSSRSRRMVRRSSIDSIVVSEGITDRVMVQEFLHPGIHNAFAQLLTNTEGSQLYVCPTAQKGRRLIDIQCAALQYKDHLQVIGLIRGGDAMLNPDKQVAVEEGDMLVVLAESKKQFTEFENERHVLAESTSA</sequence>
<dbReference type="Pfam" id="PF06241">
    <property type="entry name" value="Castor_Poll_mid"/>
    <property type="match status" value="1"/>
</dbReference>
<accession>A0A1M6GMY4</accession>
<dbReference type="GO" id="GO:0034220">
    <property type="term" value="P:monoatomic ion transmembrane transport"/>
    <property type="evidence" value="ECO:0007669"/>
    <property type="project" value="UniProtKB-KW"/>
</dbReference>
<dbReference type="SUPFAM" id="SSF116726">
    <property type="entry name" value="TrkA C-terminal domain-like"/>
    <property type="match status" value="1"/>
</dbReference>
<feature type="domain" description="RCK N-terminal" evidence="5">
    <location>
        <begin position="121"/>
        <end position="223"/>
    </location>
</feature>
<dbReference type="InterPro" id="IPR013099">
    <property type="entry name" value="K_chnl_dom"/>
</dbReference>
<feature type="transmembrane region" description="Helical" evidence="2">
    <location>
        <begin position="21"/>
        <end position="42"/>
    </location>
</feature>
<dbReference type="SUPFAM" id="SSF81324">
    <property type="entry name" value="Voltage-gated potassium channels"/>
    <property type="match status" value="1"/>
</dbReference>
<feature type="domain" description="Potassium channel" evidence="4">
    <location>
        <begin position="29"/>
        <end position="105"/>
    </location>
</feature>
<evidence type="ECO:0000256" key="2">
    <source>
        <dbReference type="SAM" id="Phobius"/>
    </source>
</evidence>
<keyword evidence="6" id="KW-0407">Ion channel</keyword>
<dbReference type="AlphaFoldDB" id="A0A1M6GMY4"/>
<organism evidence="6 7">
    <name type="scientific">Rubritalea squalenifaciens DSM 18772</name>
    <dbReference type="NCBI Taxonomy" id="1123071"/>
    <lineage>
        <taxon>Bacteria</taxon>
        <taxon>Pseudomonadati</taxon>
        <taxon>Verrucomicrobiota</taxon>
        <taxon>Verrucomicrobiia</taxon>
        <taxon>Verrucomicrobiales</taxon>
        <taxon>Rubritaleaceae</taxon>
        <taxon>Rubritalea</taxon>
    </lineage>
</organism>
<keyword evidence="2" id="KW-0812">Transmembrane</keyword>
<keyword evidence="2" id="KW-0472">Membrane</keyword>
<comment type="subcellular location">
    <subcellularLocation>
        <location evidence="1">Cell membrane</location>
        <topology evidence="1">Multi-pass membrane protein</topology>
    </subcellularLocation>
</comment>
<gene>
    <name evidence="6" type="ORF">SAMN02745181_1212</name>
</gene>
<dbReference type="InParanoid" id="A0A1M6GMY4"/>
<evidence type="ECO:0000256" key="1">
    <source>
        <dbReference type="ARBA" id="ARBA00004651"/>
    </source>
</evidence>
<dbReference type="GO" id="GO:0006813">
    <property type="term" value="P:potassium ion transport"/>
    <property type="evidence" value="ECO:0007669"/>
    <property type="project" value="InterPro"/>
</dbReference>
<dbReference type="InterPro" id="IPR036721">
    <property type="entry name" value="RCK_C_sf"/>
</dbReference>
<keyword evidence="6" id="KW-0406">Ion transport</keyword>
<dbReference type="OrthoDB" id="9810759at2"/>
<keyword evidence="7" id="KW-1185">Reference proteome</keyword>
<dbReference type="Gene3D" id="1.10.287.70">
    <property type="match status" value="1"/>
</dbReference>
<dbReference type="STRING" id="1123071.SAMN02745181_1212"/>
<dbReference type="Pfam" id="PF07885">
    <property type="entry name" value="Ion_trans_2"/>
    <property type="match status" value="1"/>
</dbReference>
<dbReference type="RefSeq" id="WP_143158600.1">
    <property type="nucleotide sequence ID" value="NZ_FQYR01000003.1"/>
</dbReference>
<dbReference type="Pfam" id="PF22614">
    <property type="entry name" value="Slo-like_RCK"/>
    <property type="match status" value="1"/>
</dbReference>
<feature type="domain" description="CASTOR/POLLUX/SYM8 ion channel conserved" evidence="3">
    <location>
        <begin position="260"/>
        <end position="354"/>
    </location>
</feature>
<dbReference type="InterPro" id="IPR050721">
    <property type="entry name" value="Trk_Ktr_HKT_K-transport"/>
</dbReference>
<evidence type="ECO:0000259" key="4">
    <source>
        <dbReference type="Pfam" id="PF07885"/>
    </source>
</evidence>
<keyword evidence="2" id="KW-1133">Transmembrane helix</keyword>
<dbReference type="PANTHER" id="PTHR43833">
    <property type="entry name" value="POTASSIUM CHANNEL PROTEIN 2-RELATED-RELATED"/>
    <property type="match status" value="1"/>
</dbReference>
<dbReference type="Gene3D" id="3.40.50.720">
    <property type="entry name" value="NAD(P)-binding Rossmann-like Domain"/>
    <property type="match status" value="1"/>
</dbReference>
<dbReference type="SUPFAM" id="SSF51735">
    <property type="entry name" value="NAD(P)-binding Rossmann-fold domains"/>
    <property type="match status" value="1"/>
</dbReference>
<reference evidence="6 7" key="1">
    <citation type="submission" date="2016-11" db="EMBL/GenBank/DDBJ databases">
        <authorList>
            <person name="Jaros S."/>
            <person name="Januszkiewicz K."/>
            <person name="Wedrychowicz H."/>
        </authorList>
    </citation>
    <scope>NUCLEOTIDE SEQUENCE [LARGE SCALE GENOMIC DNA]</scope>
    <source>
        <strain evidence="6 7">DSM 18772</strain>
    </source>
</reference>
<proteinExistence type="predicted"/>
<dbReference type="InterPro" id="IPR010420">
    <property type="entry name" value="CASTOR/POLLUX/SYM8_dom"/>
</dbReference>
<dbReference type="PANTHER" id="PTHR43833:SF9">
    <property type="entry name" value="POTASSIUM CHANNEL PROTEIN YUGO-RELATED"/>
    <property type="match status" value="1"/>
</dbReference>
<feature type="transmembrane region" description="Helical" evidence="2">
    <location>
        <begin position="81"/>
        <end position="106"/>
    </location>
</feature>
<dbReference type="InterPro" id="IPR003148">
    <property type="entry name" value="RCK_N"/>
</dbReference>
<name>A0A1M6GMY4_9BACT</name>
<dbReference type="Proteomes" id="UP000184510">
    <property type="component" value="Unassembled WGS sequence"/>
</dbReference>
<evidence type="ECO:0000259" key="5">
    <source>
        <dbReference type="Pfam" id="PF22614"/>
    </source>
</evidence>
<evidence type="ECO:0000313" key="6">
    <source>
        <dbReference type="EMBL" id="SHJ11269.1"/>
    </source>
</evidence>
<keyword evidence="6" id="KW-0813">Transport</keyword>